<dbReference type="PRINTS" id="PR00081">
    <property type="entry name" value="GDHRDH"/>
</dbReference>
<comment type="similarity">
    <text evidence="1">Belongs to the short-chain dehydrogenases/reductases (SDR) family.</text>
</comment>
<keyword evidence="2" id="KW-0560">Oxidoreductase</keyword>
<dbReference type="InterPro" id="IPR020904">
    <property type="entry name" value="Sc_DH/Rdtase_CS"/>
</dbReference>
<dbReference type="GO" id="GO:0016491">
    <property type="term" value="F:oxidoreductase activity"/>
    <property type="evidence" value="ECO:0007669"/>
    <property type="project" value="UniProtKB-KW"/>
</dbReference>
<dbReference type="Pfam" id="PF13561">
    <property type="entry name" value="adh_short_C2"/>
    <property type="match status" value="1"/>
</dbReference>
<dbReference type="FunFam" id="3.40.50.720:FF:000084">
    <property type="entry name" value="Short-chain dehydrogenase reductase"/>
    <property type="match status" value="1"/>
</dbReference>
<evidence type="ECO:0000256" key="2">
    <source>
        <dbReference type="ARBA" id="ARBA00023002"/>
    </source>
</evidence>
<dbReference type="NCBIfam" id="NF005559">
    <property type="entry name" value="PRK07231.1"/>
    <property type="match status" value="1"/>
</dbReference>
<dbReference type="PANTHER" id="PTHR24321:SF8">
    <property type="entry name" value="ESTRADIOL 17-BETA-DEHYDROGENASE 8-RELATED"/>
    <property type="match status" value="1"/>
</dbReference>
<evidence type="ECO:0000313" key="3">
    <source>
        <dbReference type="EMBL" id="GGY98302.1"/>
    </source>
</evidence>
<name>A0A918UDW2_9SPHN</name>
<protein>
    <submittedName>
        <fullName evidence="3">Oxidoreductase</fullName>
    </submittedName>
</protein>
<dbReference type="EMBL" id="BMZA01000002">
    <property type="protein sequence ID" value="GGY98302.1"/>
    <property type="molecule type" value="Genomic_DNA"/>
</dbReference>
<dbReference type="AlphaFoldDB" id="A0A918UDW2"/>
<gene>
    <name evidence="3" type="ORF">GCM10011614_11800</name>
</gene>
<reference evidence="3" key="1">
    <citation type="journal article" date="2014" name="Int. J. Syst. Evol. Microbiol.">
        <title>Complete genome sequence of Corynebacterium casei LMG S-19264T (=DSM 44701T), isolated from a smear-ripened cheese.</title>
        <authorList>
            <consortium name="US DOE Joint Genome Institute (JGI-PGF)"/>
            <person name="Walter F."/>
            <person name="Albersmeier A."/>
            <person name="Kalinowski J."/>
            <person name="Ruckert C."/>
        </authorList>
    </citation>
    <scope>NUCLEOTIDE SEQUENCE</scope>
    <source>
        <strain evidence="3">KCTC 32255</strain>
    </source>
</reference>
<dbReference type="PROSITE" id="PS00061">
    <property type="entry name" value="ADH_SHORT"/>
    <property type="match status" value="1"/>
</dbReference>
<accession>A0A918UDW2</accession>
<proteinExistence type="inferred from homology"/>
<sequence>MDLGLEGKVALVTGGASGIGAMCCRVLAGEGASIVVADRNEEQAAALAAELGAGAVAIGVDVTSEDQCAAMVALAVERFGRLDVAVNCAGITSPKTLFGDIETRLWDQVIGVNLTGLFLSMRAEVRAMSESGGSIINISSIMGAVSTVGAAPYVASKHGVVGLTKAAALDVAAQNIRINAIGPGYIDTPLLQQATLTNIDEIAALHPLGRLGRPEEIAAIVAFLASPRASFATGAYYPVDGGYLAR</sequence>
<dbReference type="SUPFAM" id="SSF51735">
    <property type="entry name" value="NAD(P)-binding Rossmann-fold domains"/>
    <property type="match status" value="1"/>
</dbReference>
<reference evidence="3" key="2">
    <citation type="submission" date="2020-09" db="EMBL/GenBank/DDBJ databases">
        <authorList>
            <person name="Sun Q."/>
            <person name="Kim S."/>
        </authorList>
    </citation>
    <scope>NUCLEOTIDE SEQUENCE</scope>
    <source>
        <strain evidence="3">KCTC 32255</strain>
    </source>
</reference>
<dbReference type="Proteomes" id="UP000648075">
    <property type="component" value="Unassembled WGS sequence"/>
</dbReference>
<dbReference type="InterPro" id="IPR002347">
    <property type="entry name" value="SDR_fam"/>
</dbReference>
<dbReference type="RefSeq" id="WP_189620175.1">
    <property type="nucleotide sequence ID" value="NZ_BMZA01000002.1"/>
</dbReference>
<comment type="caution">
    <text evidence="3">The sequence shown here is derived from an EMBL/GenBank/DDBJ whole genome shotgun (WGS) entry which is preliminary data.</text>
</comment>
<organism evidence="3 4">
    <name type="scientific">Novosphingobium colocasiae</name>
    <dbReference type="NCBI Taxonomy" id="1256513"/>
    <lineage>
        <taxon>Bacteria</taxon>
        <taxon>Pseudomonadati</taxon>
        <taxon>Pseudomonadota</taxon>
        <taxon>Alphaproteobacteria</taxon>
        <taxon>Sphingomonadales</taxon>
        <taxon>Sphingomonadaceae</taxon>
        <taxon>Novosphingobium</taxon>
    </lineage>
</organism>
<dbReference type="PANTHER" id="PTHR24321">
    <property type="entry name" value="DEHYDROGENASES, SHORT CHAIN"/>
    <property type="match status" value="1"/>
</dbReference>
<evidence type="ECO:0000256" key="1">
    <source>
        <dbReference type="ARBA" id="ARBA00006484"/>
    </source>
</evidence>
<dbReference type="InterPro" id="IPR036291">
    <property type="entry name" value="NAD(P)-bd_dom_sf"/>
</dbReference>
<evidence type="ECO:0000313" key="4">
    <source>
        <dbReference type="Proteomes" id="UP000648075"/>
    </source>
</evidence>
<dbReference type="PRINTS" id="PR00080">
    <property type="entry name" value="SDRFAMILY"/>
</dbReference>
<keyword evidence="4" id="KW-1185">Reference proteome</keyword>
<dbReference type="Gene3D" id="3.40.50.720">
    <property type="entry name" value="NAD(P)-binding Rossmann-like Domain"/>
    <property type="match status" value="1"/>
</dbReference>